<comment type="caution">
    <text evidence="1">The sequence shown here is derived from an EMBL/GenBank/DDBJ whole genome shotgun (WGS) entry which is preliminary data.</text>
</comment>
<dbReference type="Proteomes" id="UP001607302">
    <property type="component" value="Unassembled WGS sequence"/>
</dbReference>
<evidence type="ECO:0000313" key="1">
    <source>
        <dbReference type="EMBL" id="KAL2725405.1"/>
    </source>
</evidence>
<keyword evidence="2" id="KW-1185">Reference proteome</keyword>
<evidence type="ECO:0000313" key="2">
    <source>
        <dbReference type="Proteomes" id="UP001607302"/>
    </source>
</evidence>
<reference evidence="1 2" key="1">
    <citation type="journal article" date="2024" name="Ann. Entomol. Soc. Am.">
        <title>Genomic analyses of the southern and eastern yellowjacket wasps (Hymenoptera: Vespidae) reveal evolutionary signatures of social life.</title>
        <authorList>
            <person name="Catto M.A."/>
            <person name="Caine P.B."/>
            <person name="Orr S.E."/>
            <person name="Hunt B.G."/>
            <person name="Goodisman M.A.D."/>
        </authorList>
    </citation>
    <scope>NUCLEOTIDE SEQUENCE [LARGE SCALE GENOMIC DNA]</scope>
    <source>
        <strain evidence="1">233</strain>
        <tissue evidence="1">Head and thorax</tissue>
    </source>
</reference>
<dbReference type="EMBL" id="JAUDFV010000138">
    <property type="protein sequence ID" value="KAL2725405.1"/>
    <property type="molecule type" value="Genomic_DNA"/>
</dbReference>
<accession>A0ABD2B0C3</accession>
<protein>
    <submittedName>
        <fullName evidence="1">Uncharacterized protein</fullName>
    </submittedName>
</protein>
<sequence>MKRVTSFRSQIPGGIVVVETRGMWTVPKATVIKVILRCYTNRNRTQILKFMEQPENYSHAINRLTIYNGLTSWSKLANSIAVGHYDICSLPRNESHTMIPLTKGYNVSSFGDIKIVEKSDKKFHLEEKSNYLGQLVRLRKLVDEAKESHRSVARAHQSSLSSSLLQT</sequence>
<gene>
    <name evidence="1" type="ORF">V1478_008078</name>
</gene>
<dbReference type="AlphaFoldDB" id="A0ABD2B0C3"/>
<name>A0ABD2B0C3_VESSQ</name>
<organism evidence="1 2">
    <name type="scientific">Vespula squamosa</name>
    <name type="common">Southern yellow jacket</name>
    <name type="synonym">Wasp</name>
    <dbReference type="NCBI Taxonomy" id="30214"/>
    <lineage>
        <taxon>Eukaryota</taxon>
        <taxon>Metazoa</taxon>
        <taxon>Ecdysozoa</taxon>
        <taxon>Arthropoda</taxon>
        <taxon>Hexapoda</taxon>
        <taxon>Insecta</taxon>
        <taxon>Pterygota</taxon>
        <taxon>Neoptera</taxon>
        <taxon>Endopterygota</taxon>
        <taxon>Hymenoptera</taxon>
        <taxon>Apocrita</taxon>
        <taxon>Aculeata</taxon>
        <taxon>Vespoidea</taxon>
        <taxon>Vespidae</taxon>
        <taxon>Vespinae</taxon>
        <taxon>Vespula</taxon>
    </lineage>
</organism>
<proteinExistence type="predicted"/>